<evidence type="ECO:0000256" key="1">
    <source>
        <dbReference type="SAM" id="SignalP"/>
    </source>
</evidence>
<dbReference type="AlphaFoldDB" id="A0A5C7FJD3"/>
<dbReference type="Proteomes" id="UP000321907">
    <property type="component" value="Unassembled WGS sequence"/>
</dbReference>
<feature type="signal peptide" evidence="1">
    <location>
        <begin position="1"/>
        <end position="26"/>
    </location>
</feature>
<feature type="chain" id="PRO_5022900345" evidence="1">
    <location>
        <begin position="27"/>
        <end position="116"/>
    </location>
</feature>
<sequence>MVASRKRFLKTLGGVGMGIMAGPLLANQGQAFSSSPSSVLNLSSWEEKHISSFCSQLRNADFPLPESAVNGFRPVRIIKRKTSLREYHFEYIAENGNRMVMGCAKGRMFTKSLSNA</sequence>
<evidence type="ECO:0000313" key="2">
    <source>
        <dbReference type="EMBL" id="TXF89965.1"/>
    </source>
</evidence>
<dbReference type="EMBL" id="VOXD01000010">
    <property type="protein sequence ID" value="TXF89965.1"/>
    <property type="molecule type" value="Genomic_DNA"/>
</dbReference>
<protein>
    <submittedName>
        <fullName evidence="2">Uncharacterized protein</fullName>
    </submittedName>
</protein>
<comment type="caution">
    <text evidence="2">The sequence shown here is derived from an EMBL/GenBank/DDBJ whole genome shotgun (WGS) entry which is preliminary data.</text>
</comment>
<proteinExistence type="predicted"/>
<name>A0A5C7FJD3_9BACT</name>
<keyword evidence="1" id="KW-0732">Signal</keyword>
<gene>
    <name evidence="2" type="ORF">FUA23_08390</name>
</gene>
<dbReference type="PROSITE" id="PS51318">
    <property type="entry name" value="TAT"/>
    <property type="match status" value="1"/>
</dbReference>
<accession>A0A5C7FJD3</accession>
<reference evidence="2 3" key="1">
    <citation type="submission" date="2019-08" db="EMBL/GenBank/DDBJ databases">
        <title>Lewinella sp. strain SSH13 Genome sequencing and assembly.</title>
        <authorList>
            <person name="Kim I."/>
        </authorList>
    </citation>
    <scope>NUCLEOTIDE SEQUENCE [LARGE SCALE GENOMIC DNA]</scope>
    <source>
        <strain evidence="2 3">SSH13</strain>
    </source>
</reference>
<organism evidence="2 3">
    <name type="scientific">Neolewinella aurantiaca</name>
    <dbReference type="NCBI Taxonomy" id="2602767"/>
    <lineage>
        <taxon>Bacteria</taxon>
        <taxon>Pseudomonadati</taxon>
        <taxon>Bacteroidota</taxon>
        <taxon>Saprospiria</taxon>
        <taxon>Saprospirales</taxon>
        <taxon>Lewinellaceae</taxon>
        <taxon>Neolewinella</taxon>
    </lineage>
</organism>
<dbReference type="RefSeq" id="WP_147930285.1">
    <property type="nucleotide sequence ID" value="NZ_VOXD01000010.1"/>
</dbReference>
<dbReference type="InterPro" id="IPR006311">
    <property type="entry name" value="TAT_signal"/>
</dbReference>
<evidence type="ECO:0000313" key="3">
    <source>
        <dbReference type="Proteomes" id="UP000321907"/>
    </source>
</evidence>
<keyword evidence="3" id="KW-1185">Reference proteome</keyword>